<dbReference type="HOGENOM" id="CLU_2265460_0_0_1"/>
<evidence type="ECO:0000313" key="2">
    <source>
        <dbReference type="Proteomes" id="UP000014978"/>
    </source>
</evidence>
<reference evidence="2" key="1">
    <citation type="journal article" date="2013" name="PLoS Genet.">
        <title>The genome of Spraguea lophii and the basis of host-microsporidian interactions.</title>
        <authorList>
            <person name="Campbell S.E."/>
            <person name="Williams T.A."/>
            <person name="Yousuf A."/>
            <person name="Soanes D.M."/>
            <person name="Paszkiewicz K.H."/>
            <person name="Williams B.A.P."/>
        </authorList>
    </citation>
    <scope>NUCLEOTIDE SEQUENCE [LARGE SCALE GENOMIC DNA]</scope>
    <source>
        <strain evidence="2">42_110</strain>
    </source>
</reference>
<dbReference type="VEuPathDB" id="MicrosporidiaDB:SLOPH_229"/>
<dbReference type="OrthoDB" id="10052789at2759"/>
<sequence length="103" mass="12397">MNMKEVFYHIENKRNAEAIEKIIKNNVNVGTKIIINDYKDYSMLSNPDYIHGTINHIENFVHPQNKKIHIQNIEIGWRYLKKYLENQHIHNINGLITQILFYF</sequence>
<name>S7W956_SPRLO</name>
<comment type="caution">
    <text evidence="1">The sequence shown here is derived from an EMBL/GenBank/DDBJ whole genome shotgun (WGS) entry which is preliminary data.</text>
</comment>
<proteinExistence type="predicted"/>
<accession>S7W956</accession>
<gene>
    <name evidence="1" type="ORF">SLOPH_229</name>
</gene>
<dbReference type="AlphaFoldDB" id="S7W956"/>
<dbReference type="EMBL" id="ATCN01000245">
    <property type="protein sequence ID" value="EPR79465.1"/>
    <property type="molecule type" value="Genomic_DNA"/>
</dbReference>
<dbReference type="InParanoid" id="S7W956"/>
<evidence type="ECO:0000313" key="1">
    <source>
        <dbReference type="EMBL" id="EPR79465.1"/>
    </source>
</evidence>
<dbReference type="Proteomes" id="UP000014978">
    <property type="component" value="Unassembled WGS sequence"/>
</dbReference>
<protein>
    <submittedName>
        <fullName evidence="1">Uncharacterized protein</fullName>
    </submittedName>
</protein>
<organism evidence="1 2">
    <name type="scientific">Spraguea lophii (strain 42_110)</name>
    <name type="common">Microsporidian parasite</name>
    <dbReference type="NCBI Taxonomy" id="1358809"/>
    <lineage>
        <taxon>Eukaryota</taxon>
        <taxon>Fungi</taxon>
        <taxon>Fungi incertae sedis</taxon>
        <taxon>Microsporidia</taxon>
        <taxon>Spragueidae</taxon>
        <taxon>Spraguea</taxon>
    </lineage>
</organism>
<keyword evidence="2" id="KW-1185">Reference proteome</keyword>